<comment type="caution">
    <text evidence="1">The sequence shown here is derived from an EMBL/GenBank/DDBJ whole genome shotgun (WGS) entry which is preliminary data.</text>
</comment>
<dbReference type="EMBL" id="VSSQ01104370">
    <property type="protein sequence ID" value="MPN44892.1"/>
    <property type="molecule type" value="Genomic_DNA"/>
</dbReference>
<accession>A0A645I2B9</accession>
<protein>
    <submittedName>
        <fullName evidence="1">Uncharacterized protein</fullName>
    </submittedName>
</protein>
<evidence type="ECO:0000313" key="1">
    <source>
        <dbReference type="EMBL" id="MPN44892.1"/>
    </source>
</evidence>
<reference evidence="1" key="1">
    <citation type="submission" date="2019-08" db="EMBL/GenBank/DDBJ databases">
        <authorList>
            <person name="Kucharzyk K."/>
            <person name="Murdoch R.W."/>
            <person name="Higgins S."/>
            <person name="Loffler F."/>
        </authorList>
    </citation>
    <scope>NUCLEOTIDE SEQUENCE</scope>
</reference>
<proteinExistence type="predicted"/>
<dbReference type="AlphaFoldDB" id="A0A645I2B9"/>
<name>A0A645I2B9_9ZZZZ</name>
<gene>
    <name evidence="1" type="ORF">SDC9_192459</name>
</gene>
<sequence>MGASGLDDACVFILKPQQCLPKCGDCRQQLVFDYPYRRNVHGGGEGVVGALGHVDMVVRVQQLLTRKLIAPVCDDLVDIHIALGAAPGLPDGQREVPG</sequence>
<organism evidence="1">
    <name type="scientific">bioreactor metagenome</name>
    <dbReference type="NCBI Taxonomy" id="1076179"/>
    <lineage>
        <taxon>unclassified sequences</taxon>
        <taxon>metagenomes</taxon>
        <taxon>ecological metagenomes</taxon>
    </lineage>
</organism>